<protein>
    <recommendedName>
        <fullName evidence="7">DUF2179 domain-containing protein</fullName>
    </recommendedName>
</protein>
<dbReference type="Gene3D" id="3.30.70.120">
    <property type="match status" value="1"/>
</dbReference>
<proteinExistence type="predicted"/>
<feature type="transmembrane region" description="Helical" evidence="6">
    <location>
        <begin position="46"/>
        <end position="68"/>
    </location>
</feature>
<feature type="domain" description="DUF2179" evidence="7">
    <location>
        <begin position="220"/>
        <end position="274"/>
    </location>
</feature>
<dbReference type="OrthoDB" id="9779786at2"/>
<feature type="transmembrane region" description="Helical" evidence="6">
    <location>
        <begin position="7"/>
        <end position="26"/>
    </location>
</feature>
<keyword evidence="5 6" id="KW-0472">Membrane</keyword>
<accession>A0A0A7FX24</accession>
<dbReference type="eggNOG" id="COG1284">
    <property type="taxonomic scope" value="Bacteria"/>
</dbReference>
<reference evidence="8 9" key="1">
    <citation type="journal article" date="2015" name="Infect. Genet. Evol.">
        <title>Genomic sequences of six botulinum neurotoxin-producing strains representing three clostridial species illustrate the mobility and diversity of botulinum neurotoxin genes.</title>
        <authorList>
            <person name="Smith T.J."/>
            <person name="Hill K.K."/>
            <person name="Xie G."/>
            <person name="Foley B.T."/>
            <person name="Williamson C.H."/>
            <person name="Foster J.T."/>
            <person name="Johnson S.L."/>
            <person name="Chertkov O."/>
            <person name="Teshima H."/>
            <person name="Gibbons H.S."/>
            <person name="Johnsky L.A."/>
            <person name="Karavis M.A."/>
            <person name="Smith L.A."/>
        </authorList>
    </citation>
    <scope>NUCLEOTIDE SEQUENCE [LARGE SCALE GENOMIC DNA]</scope>
    <source>
        <strain evidence="8">Sullivan</strain>
    </source>
</reference>
<evidence type="ECO:0000256" key="3">
    <source>
        <dbReference type="ARBA" id="ARBA00022692"/>
    </source>
</evidence>
<dbReference type="InterPro" id="IPR051461">
    <property type="entry name" value="UPF0750_membrane"/>
</dbReference>
<dbReference type="Proteomes" id="UP000030635">
    <property type="component" value="Chromosome"/>
</dbReference>
<sequence>MKENIKEYLIITLGVILVAVAIEYFYAPNNLAAGGVSGLAVVITHYVPSLNVGGITLFANIFLFILAFILVGGDFGFKTIYASFGLSILLWFIDKFLSPQALTTDLLLASIFGTIITAVGLAMIFNINASTGGTDILAKILNKYTNFNIGISLLCVDFIVTLMGALTFGADKGFYALLCVLFNGPLIDRLIAWVNQKKQITIISKKHKEIADFIINELKRGCTSLYGKDACSEKDRDVIYSILTKKEIEKVKEYIENVDEEAFFTIGAIDEVQGKGFLKVSGL</sequence>
<dbReference type="PANTHER" id="PTHR33545:SF9">
    <property type="entry name" value="UPF0750 MEMBRANE PROTEIN YITE"/>
    <property type="match status" value="1"/>
</dbReference>
<evidence type="ECO:0000256" key="1">
    <source>
        <dbReference type="ARBA" id="ARBA00004651"/>
    </source>
</evidence>
<dbReference type="STRING" id="1561.NPD11_2362"/>
<dbReference type="EMBL" id="CP006905">
    <property type="protein sequence ID" value="AIY84162.1"/>
    <property type="molecule type" value="Genomic_DNA"/>
</dbReference>
<evidence type="ECO:0000259" key="7">
    <source>
        <dbReference type="Pfam" id="PF10035"/>
    </source>
</evidence>
<keyword evidence="4 6" id="KW-1133">Transmembrane helix</keyword>
<feature type="transmembrane region" description="Helical" evidence="6">
    <location>
        <begin position="75"/>
        <end position="94"/>
    </location>
</feature>
<feature type="transmembrane region" description="Helical" evidence="6">
    <location>
        <begin position="147"/>
        <end position="168"/>
    </location>
</feature>
<dbReference type="PANTHER" id="PTHR33545">
    <property type="entry name" value="UPF0750 MEMBRANE PROTEIN YITT-RELATED"/>
    <property type="match status" value="1"/>
</dbReference>
<evidence type="ECO:0000256" key="6">
    <source>
        <dbReference type="SAM" id="Phobius"/>
    </source>
</evidence>
<dbReference type="KEGG" id="cbv:U729_628"/>
<comment type="subcellular location">
    <subcellularLocation>
        <location evidence="1">Cell membrane</location>
        <topology evidence="1">Multi-pass membrane protein</topology>
    </subcellularLocation>
</comment>
<dbReference type="InterPro" id="IPR019264">
    <property type="entry name" value="DUF2179"/>
</dbReference>
<name>A0A0A7FX24_9CLOT</name>
<feature type="transmembrane region" description="Helical" evidence="6">
    <location>
        <begin position="106"/>
        <end position="127"/>
    </location>
</feature>
<dbReference type="InterPro" id="IPR003740">
    <property type="entry name" value="YitT"/>
</dbReference>
<keyword evidence="9" id="KW-1185">Reference proteome</keyword>
<evidence type="ECO:0000313" key="8">
    <source>
        <dbReference type="EMBL" id="AIY84162.1"/>
    </source>
</evidence>
<dbReference type="AlphaFoldDB" id="A0A0A7FX24"/>
<dbReference type="Pfam" id="PF10035">
    <property type="entry name" value="DUF2179"/>
    <property type="match status" value="1"/>
</dbReference>
<dbReference type="InterPro" id="IPR015867">
    <property type="entry name" value="N-reg_PII/ATP_PRibTrfase_C"/>
</dbReference>
<organism evidence="8 9">
    <name type="scientific">Clostridium baratii str. Sullivan</name>
    <dbReference type="NCBI Taxonomy" id="1415775"/>
    <lineage>
        <taxon>Bacteria</taxon>
        <taxon>Bacillati</taxon>
        <taxon>Bacillota</taxon>
        <taxon>Clostridia</taxon>
        <taxon>Eubacteriales</taxon>
        <taxon>Clostridiaceae</taxon>
        <taxon>Clostridium</taxon>
    </lineage>
</organism>
<keyword evidence="2" id="KW-1003">Cell membrane</keyword>
<evidence type="ECO:0000256" key="4">
    <source>
        <dbReference type="ARBA" id="ARBA00022989"/>
    </source>
</evidence>
<dbReference type="Pfam" id="PF02588">
    <property type="entry name" value="YitT_membrane"/>
    <property type="match status" value="1"/>
</dbReference>
<evidence type="ECO:0000256" key="5">
    <source>
        <dbReference type="ARBA" id="ARBA00023136"/>
    </source>
</evidence>
<dbReference type="RefSeq" id="WP_039311549.1">
    <property type="nucleotide sequence ID" value="NZ_CP006905.1"/>
</dbReference>
<gene>
    <name evidence="8" type="ORF">U729_628</name>
</gene>
<dbReference type="HOGENOM" id="CLU_063199_0_0_9"/>
<dbReference type="CDD" id="cd16380">
    <property type="entry name" value="YitT_C"/>
    <property type="match status" value="1"/>
</dbReference>
<dbReference type="GO" id="GO:0005886">
    <property type="term" value="C:plasma membrane"/>
    <property type="evidence" value="ECO:0007669"/>
    <property type="project" value="UniProtKB-SubCell"/>
</dbReference>
<evidence type="ECO:0000313" key="9">
    <source>
        <dbReference type="Proteomes" id="UP000030635"/>
    </source>
</evidence>
<keyword evidence="3 6" id="KW-0812">Transmembrane</keyword>
<feature type="transmembrane region" description="Helical" evidence="6">
    <location>
        <begin position="174"/>
        <end position="195"/>
    </location>
</feature>
<evidence type="ECO:0000256" key="2">
    <source>
        <dbReference type="ARBA" id="ARBA00022475"/>
    </source>
</evidence>
<dbReference type="PIRSF" id="PIRSF006483">
    <property type="entry name" value="Membrane_protein_YitT"/>
    <property type="match status" value="1"/>
</dbReference>